<comment type="catalytic activity">
    <reaction evidence="7">
        <text>adenosine + H2O + H(+) = inosine + NH4(+)</text>
        <dbReference type="Rhea" id="RHEA:24408"/>
        <dbReference type="ChEBI" id="CHEBI:15377"/>
        <dbReference type="ChEBI" id="CHEBI:15378"/>
        <dbReference type="ChEBI" id="CHEBI:16335"/>
        <dbReference type="ChEBI" id="CHEBI:17596"/>
        <dbReference type="ChEBI" id="CHEBI:28938"/>
        <dbReference type="EC" id="3.5.4.4"/>
    </reaction>
    <physiologicalReaction direction="left-to-right" evidence="7">
        <dbReference type="Rhea" id="RHEA:24409"/>
    </physiologicalReaction>
</comment>
<dbReference type="Pfam" id="PF02578">
    <property type="entry name" value="Cu-oxidase_4"/>
    <property type="match status" value="1"/>
</dbReference>
<dbReference type="STRING" id="92487.SAMN02745130_02361"/>
<evidence type="ECO:0000256" key="10">
    <source>
        <dbReference type="RuleBase" id="RU361274"/>
    </source>
</evidence>
<protein>
    <recommendedName>
        <fullName evidence="10">Purine nucleoside phosphorylase</fullName>
    </recommendedName>
</protein>
<keyword evidence="5" id="KW-0378">Hydrolase</keyword>
<evidence type="ECO:0000256" key="8">
    <source>
        <dbReference type="ARBA" id="ARBA00048968"/>
    </source>
</evidence>
<dbReference type="GO" id="GO:0005507">
    <property type="term" value="F:copper ion binding"/>
    <property type="evidence" value="ECO:0007669"/>
    <property type="project" value="TreeGrafter"/>
</dbReference>
<sequence>MTWLKPTWPAPHQVQAVCTTRTGGISQVPFDTLNLGDHVGDQPAAVAHNRRLVAETLNLASTPLWLQQVHGVTVARHNVDNLGCSADASVSFEKTEVCVVMTADCLPVLFCDRAGTRVAAAHAGWRGLCDGVLEATVRALDCDPADLLAWMGPAIGPQAFEVGSEVRAAFMAHHQQAAEAFKPKPDGKWLADIYQLGRQRLAALGLVAVYGGEFCTYTQQDRFFSFRRDGQTGRMASLIWLS</sequence>
<dbReference type="PANTHER" id="PTHR30616">
    <property type="entry name" value="UNCHARACTERIZED PROTEIN YFIH"/>
    <property type="match status" value="1"/>
</dbReference>
<evidence type="ECO:0000313" key="11">
    <source>
        <dbReference type="EMBL" id="SKA83136.1"/>
    </source>
</evidence>
<keyword evidence="3" id="KW-0808">Transferase</keyword>
<dbReference type="Proteomes" id="UP000190460">
    <property type="component" value="Unassembled WGS sequence"/>
</dbReference>
<comment type="similarity">
    <text evidence="2 10">Belongs to the purine nucleoside phosphorylase YfiH/LACC1 family.</text>
</comment>
<evidence type="ECO:0000313" key="12">
    <source>
        <dbReference type="Proteomes" id="UP000190460"/>
    </source>
</evidence>
<comment type="catalytic activity">
    <reaction evidence="1">
        <text>inosine + phosphate = alpha-D-ribose 1-phosphate + hypoxanthine</text>
        <dbReference type="Rhea" id="RHEA:27646"/>
        <dbReference type="ChEBI" id="CHEBI:17368"/>
        <dbReference type="ChEBI" id="CHEBI:17596"/>
        <dbReference type="ChEBI" id="CHEBI:43474"/>
        <dbReference type="ChEBI" id="CHEBI:57720"/>
        <dbReference type="EC" id="2.4.2.1"/>
    </reaction>
    <physiologicalReaction direction="left-to-right" evidence="1">
        <dbReference type="Rhea" id="RHEA:27647"/>
    </physiologicalReaction>
</comment>
<proteinExistence type="inferred from homology"/>
<dbReference type="InterPro" id="IPR038371">
    <property type="entry name" value="Cu_polyphenol_OxRdtase_sf"/>
</dbReference>
<dbReference type="OrthoDB" id="4279at2"/>
<dbReference type="RefSeq" id="WP_078922832.1">
    <property type="nucleotide sequence ID" value="NZ_FUYB01000011.1"/>
</dbReference>
<evidence type="ECO:0000256" key="2">
    <source>
        <dbReference type="ARBA" id="ARBA00007353"/>
    </source>
</evidence>
<dbReference type="Gene3D" id="3.60.140.10">
    <property type="entry name" value="CNF1/YfiH-like putative cysteine hydrolases"/>
    <property type="match status" value="1"/>
</dbReference>
<dbReference type="InterPro" id="IPR011324">
    <property type="entry name" value="Cytotoxic_necrot_fac-like_cat"/>
</dbReference>
<organism evidence="11 12">
    <name type="scientific">Thiothrix eikelboomii</name>
    <dbReference type="NCBI Taxonomy" id="92487"/>
    <lineage>
        <taxon>Bacteria</taxon>
        <taxon>Pseudomonadati</taxon>
        <taxon>Pseudomonadota</taxon>
        <taxon>Gammaproteobacteria</taxon>
        <taxon>Thiotrichales</taxon>
        <taxon>Thiotrichaceae</taxon>
        <taxon>Thiothrix</taxon>
    </lineage>
</organism>
<dbReference type="SUPFAM" id="SSF64438">
    <property type="entry name" value="CNF1/YfiH-like putative cysteine hydrolases"/>
    <property type="match status" value="1"/>
</dbReference>
<evidence type="ECO:0000256" key="5">
    <source>
        <dbReference type="ARBA" id="ARBA00022801"/>
    </source>
</evidence>
<evidence type="ECO:0000256" key="6">
    <source>
        <dbReference type="ARBA" id="ARBA00022833"/>
    </source>
</evidence>
<keyword evidence="6" id="KW-0862">Zinc</keyword>
<comment type="catalytic activity">
    <reaction evidence="8">
        <text>adenosine + phosphate = alpha-D-ribose 1-phosphate + adenine</text>
        <dbReference type="Rhea" id="RHEA:27642"/>
        <dbReference type="ChEBI" id="CHEBI:16335"/>
        <dbReference type="ChEBI" id="CHEBI:16708"/>
        <dbReference type="ChEBI" id="CHEBI:43474"/>
        <dbReference type="ChEBI" id="CHEBI:57720"/>
        <dbReference type="EC" id="2.4.2.1"/>
    </reaction>
    <physiologicalReaction direction="left-to-right" evidence="8">
        <dbReference type="Rhea" id="RHEA:27643"/>
    </physiologicalReaction>
</comment>
<dbReference type="NCBIfam" id="TIGR00726">
    <property type="entry name" value="peptidoglycan editing factor PgeF"/>
    <property type="match status" value="1"/>
</dbReference>
<dbReference type="CDD" id="cd16833">
    <property type="entry name" value="YfiH"/>
    <property type="match status" value="1"/>
</dbReference>
<evidence type="ECO:0000256" key="9">
    <source>
        <dbReference type="ARBA" id="ARBA00049893"/>
    </source>
</evidence>
<keyword evidence="4" id="KW-0479">Metal-binding</keyword>
<name>A0A1T4X0P1_9GAMM</name>
<gene>
    <name evidence="11" type="ORF">SAMN02745130_02361</name>
</gene>
<reference evidence="11 12" key="1">
    <citation type="submission" date="2017-02" db="EMBL/GenBank/DDBJ databases">
        <authorList>
            <person name="Peterson S.W."/>
        </authorList>
    </citation>
    <scope>NUCLEOTIDE SEQUENCE [LARGE SCALE GENOMIC DNA]</scope>
    <source>
        <strain evidence="11 12">ATCC 49788</strain>
    </source>
</reference>
<accession>A0A1T4X0P1</accession>
<evidence type="ECO:0000256" key="1">
    <source>
        <dbReference type="ARBA" id="ARBA00000553"/>
    </source>
</evidence>
<dbReference type="EMBL" id="FUYB01000011">
    <property type="protein sequence ID" value="SKA83136.1"/>
    <property type="molecule type" value="Genomic_DNA"/>
</dbReference>
<dbReference type="PANTHER" id="PTHR30616:SF2">
    <property type="entry name" value="PURINE NUCLEOSIDE PHOSPHORYLASE LACC1"/>
    <property type="match status" value="1"/>
</dbReference>
<dbReference type="GO" id="GO:0016787">
    <property type="term" value="F:hydrolase activity"/>
    <property type="evidence" value="ECO:0007669"/>
    <property type="project" value="UniProtKB-KW"/>
</dbReference>
<dbReference type="AlphaFoldDB" id="A0A1T4X0P1"/>
<comment type="catalytic activity">
    <reaction evidence="9">
        <text>S-methyl-5'-thioadenosine + phosphate = 5-(methylsulfanyl)-alpha-D-ribose 1-phosphate + adenine</text>
        <dbReference type="Rhea" id="RHEA:11852"/>
        <dbReference type="ChEBI" id="CHEBI:16708"/>
        <dbReference type="ChEBI" id="CHEBI:17509"/>
        <dbReference type="ChEBI" id="CHEBI:43474"/>
        <dbReference type="ChEBI" id="CHEBI:58533"/>
        <dbReference type="EC" id="2.4.2.28"/>
    </reaction>
    <physiologicalReaction direction="left-to-right" evidence="9">
        <dbReference type="Rhea" id="RHEA:11853"/>
    </physiologicalReaction>
</comment>
<dbReference type="InterPro" id="IPR003730">
    <property type="entry name" value="Cu_polyphenol_OxRdtase"/>
</dbReference>
<keyword evidence="12" id="KW-1185">Reference proteome</keyword>
<evidence type="ECO:0000256" key="7">
    <source>
        <dbReference type="ARBA" id="ARBA00047989"/>
    </source>
</evidence>
<evidence type="ECO:0000256" key="4">
    <source>
        <dbReference type="ARBA" id="ARBA00022723"/>
    </source>
</evidence>
<evidence type="ECO:0000256" key="3">
    <source>
        <dbReference type="ARBA" id="ARBA00022679"/>
    </source>
</evidence>
<dbReference type="GO" id="GO:0017061">
    <property type="term" value="F:S-methyl-5-thioadenosine phosphorylase activity"/>
    <property type="evidence" value="ECO:0007669"/>
    <property type="project" value="UniProtKB-EC"/>
</dbReference>